<proteinExistence type="predicted"/>
<accession>A0A699RCH7</accession>
<feature type="non-terminal residue" evidence="1">
    <location>
        <position position="101"/>
    </location>
</feature>
<reference evidence="1" key="1">
    <citation type="journal article" date="2019" name="Sci. Rep.">
        <title>Draft genome of Tanacetum cinerariifolium, the natural source of mosquito coil.</title>
        <authorList>
            <person name="Yamashiro T."/>
            <person name="Shiraishi A."/>
            <person name="Satake H."/>
            <person name="Nakayama K."/>
        </authorList>
    </citation>
    <scope>NUCLEOTIDE SEQUENCE</scope>
</reference>
<name>A0A699RCH7_TANCI</name>
<organism evidence="1">
    <name type="scientific">Tanacetum cinerariifolium</name>
    <name type="common">Dalmatian daisy</name>
    <name type="synonym">Chrysanthemum cinerariifolium</name>
    <dbReference type="NCBI Taxonomy" id="118510"/>
    <lineage>
        <taxon>Eukaryota</taxon>
        <taxon>Viridiplantae</taxon>
        <taxon>Streptophyta</taxon>
        <taxon>Embryophyta</taxon>
        <taxon>Tracheophyta</taxon>
        <taxon>Spermatophyta</taxon>
        <taxon>Magnoliopsida</taxon>
        <taxon>eudicotyledons</taxon>
        <taxon>Gunneridae</taxon>
        <taxon>Pentapetalae</taxon>
        <taxon>asterids</taxon>
        <taxon>campanulids</taxon>
        <taxon>Asterales</taxon>
        <taxon>Asteraceae</taxon>
        <taxon>Asteroideae</taxon>
        <taxon>Anthemideae</taxon>
        <taxon>Anthemidinae</taxon>
        <taxon>Tanacetum</taxon>
    </lineage>
</organism>
<comment type="caution">
    <text evidence="1">The sequence shown here is derived from an EMBL/GenBank/DDBJ whole genome shotgun (WGS) entry which is preliminary data.</text>
</comment>
<gene>
    <name evidence="1" type="ORF">Tci_855068</name>
</gene>
<sequence>MDLLAFFRTTDPTKVTVAERQRVEDEHRVLESTVGRVVSLLPIVPARASSELEASVDRLFDEGASGDGQDSNVQPVAVTTHTIVNDVASLQPRRQKKRKTA</sequence>
<protein>
    <submittedName>
        <fullName evidence="1">Uncharacterized protein</fullName>
    </submittedName>
</protein>
<dbReference type="EMBL" id="BKCJ011087741">
    <property type="protein sequence ID" value="GFC83098.1"/>
    <property type="molecule type" value="Genomic_DNA"/>
</dbReference>
<evidence type="ECO:0000313" key="1">
    <source>
        <dbReference type="EMBL" id="GFC83098.1"/>
    </source>
</evidence>
<dbReference type="AlphaFoldDB" id="A0A699RCH7"/>